<sequence>MSSSSPSAPSQPSDGSHLRIATEEAYAPRAVIDEYRRLLDTDGGDAGFRSLWSYYLLNRTAHTDLFRSRITDLGDRRLSDMADLGIDHQVLSLVTPGVELFELPLARELAALTNENIAQACRQHPAQFSGLAAVALQDVGFSVRELRRAVRELGLKGVIVNSHTRGEYLDAPKFEEFWATAAELDVPVYLHPNTPSDPLIGPLLDSGLDGAIFGFGVETGMHLIRIIFSGVFDRHPNLRLVVGHLGEALPFWASRIDHFHDVQDRTGRYPWRPSLKQPPSHYLRTNIWLTTSGMACEPAIMFARQVVGADRVLYAMDYPFQVSADEVEVHERLPVTDAEKRTLFETAARGVFGLRPDPRRP</sequence>
<dbReference type="GO" id="GO:0016787">
    <property type="term" value="F:hydrolase activity"/>
    <property type="evidence" value="ECO:0007669"/>
    <property type="project" value="InterPro"/>
</dbReference>
<keyword evidence="1" id="KW-0456">Lyase</keyword>
<feature type="domain" description="Amidohydrolase-related" evidence="3">
    <location>
        <begin position="105"/>
        <end position="354"/>
    </location>
</feature>
<reference evidence="4" key="1">
    <citation type="journal article" date="2014" name="Int. J. Syst. Evol. Microbiol.">
        <title>Complete genome sequence of Corynebacterium casei LMG S-19264T (=DSM 44701T), isolated from a smear-ripened cheese.</title>
        <authorList>
            <consortium name="US DOE Joint Genome Institute (JGI-PGF)"/>
            <person name="Walter F."/>
            <person name="Albersmeier A."/>
            <person name="Kalinowski J."/>
            <person name="Ruckert C."/>
        </authorList>
    </citation>
    <scope>NUCLEOTIDE SEQUENCE</scope>
    <source>
        <strain evidence="4">JCM 4386</strain>
    </source>
</reference>
<dbReference type="GO" id="GO:0005829">
    <property type="term" value="C:cytosol"/>
    <property type="evidence" value="ECO:0007669"/>
    <property type="project" value="TreeGrafter"/>
</dbReference>
<dbReference type="GO" id="GO:0016831">
    <property type="term" value="F:carboxy-lyase activity"/>
    <property type="evidence" value="ECO:0007669"/>
    <property type="project" value="InterPro"/>
</dbReference>
<evidence type="ECO:0000259" key="3">
    <source>
        <dbReference type="Pfam" id="PF04909"/>
    </source>
</evidence>
<organism evidence="4 5">
    <name type="scientific">Streptomyces humidus</name>
    <dbReference type="NCBI Taxonomy" id="52259"/>
    <lineage>
        <taxon>Bacteria</taxon>
        <taxon>Bacillati</taxon>
        <taxon>Actinomycetota</taxon>
        <taxon>Actinomycetes</taxon>
        <taxon>Kitasatosporales</taxon>
        <taxon>Streptomycetaceae</taxon>
        <taxon>Streptomyces</taxon>
    </lineage>
</organism>
<dbReference type="Gene3D" id="3.20.20.140">
    <property type="entry name" value="Metal-dependent hydrolases"/>
    <property type="match status" value="1"/>
</dbReference>
<dbReference type="PANTHER" id="PTHR21240:SF30">
    <property type="entry name" value="AMIDOHYDROLASE-RELATED DOMAIN-CONTAINING PROTEIN-RELATED"/>
    <property type="match status" value="1"/>
</dbReference>
<keyword evidence="5" id="KW-1185">Reference proteome</keyword>
<feature type="region of interest" description="Disordered" evidence="2">
    <location>
        <begin position="1"/>
        <end position="20"/>
    </location>
</feature>
<dbReference type="InterPro" id="IPR032466">
    <property type="entry name" value="Metal_Hydrolase"/>
</dbReference>
<evidence type="ECO:0000313" key="4">
    <source>
        <dbReference type="EMBL" id="GGS16158.1"/>
    </source>
</evidence>
<dbReference type="AlphaFoldDB" id="A0A918G427"/>
<dbReference type="SUPFAM" id="SSF51556">
    <property type="entry name" value="Metallo-dependent hydrolases"/>
    <property type="match status" value="1"/>
</dbReference>
<dbReference type="InterPro" id="IPR006680">
    <property type="entry name" value="Amidohydro-rel"/>
</dbReference>
<dbReference type="PANTHER" id="PTHR21240">
    <property type="entry name" value="2-AMINO-3-CARBOXYLMUCONATE-6-SEMIALDEHYDE DECARBOXYLASE"/>
    <property type="match status" value="1"/>
</dbReference>
<gene>
    <name evidence="4" type="ORF">GCM10010269_64240</name>
</gene>
<evidence type="ECO:0000256" key="1">
    <source>
        <dbReference type="ARBA" id="ARBA00023239"/>
    </source>
</evidence>
<accession>A0A918G427</accession>
<dbReference type="InterPro" id="IPR032465">
    <property type="entry name" value="ACMSD"/>
</dbReference>
<evidence type="ECO:0000313" key="5">
    <source>
        <dbReference type="Proteomes" id="UP000606194"/>
    </source>
</evidence>
<dbReference type="Proteomes" id="UP000606194">
    <property type="component" value="Unassembled WGS sequence"/>
</dbReference>
<evidence type="ECO:0000256" key="2">
    <source>
        <dbReference type="SAM" id="MobiDB-lite"/>
    </source>
</evidence>
<proteinExistence type="predicted"/>
<name>A0A918G427_9ACTN</name>
<protein>
    <submittedName>
        <fullName evidence="4">Amidohydrolase</fullName>
    </submittedName>
</protein>
<feature type="compositionally biased region" description="Low complexity" evidence="2">
    <location>
        <begin position="1"/>
        <end position="15"/>
    </location>
</feature>
<dbReference type="Pfam" id="PF04909">
    <property type="entry name" value="Amidohydro_2"/>
    <property type="match status" value="1"/>
</dbReference>
<dbReference type="EMBL" id="BMTL01000032">
    <property type="protein sequence ID" value="GGS16158.1"/>
    <property type="molecule type" value="Genomic_DNA"/>
</dbReference>
<dbReference type="GO" id="GO:0019748">
    <property type="term" value="P:secondary metabolic process"/>
    <property type="evidence" value="ECO:0007669"/>
    <property type="project" value="TreeGrafter"/>
</dbReference>
<comment type="caution">
    <text evidence="4">The sequence shown here is derived from an EMBL/GenBank/DDBJ whole genome shotgun (WGS) entry which is preliminary data.</text>
</comment>
<reference evidence="4" key="2">
    <citation type="submission" date="2020-09" db="EMBL/GenBank/DDBJ databases">
        <authorList>
            <person name="Sun Q."/>
            <person name="Ohkuma M."/>
        </authorList>
    </citation>
    <scope>NUCLEOTIDE SEQUENCE</scope>
    <source>
        <strain evidence="4">JCM 4386</strain>
    </source>
</reference>
<dbReference type="RefSeq" id="WP_229878427.1">
    <property type="nucleotide sequence ID" value="NZ_BMTL01000032.1"/>
</dbReference>